<dbReference type="PANTHER" id="PTHR23234">
    <property type="entry name" value="ZNF44 PROTEIN"/>
    <property type="match status" value="1"/>
</dbReference>
<keyword evidence="7" id="KW-1185">Reference proteome</keyword>
<dbReference type="Pfam" id="PF01352">
    <property type="entry name" value="KRAB"/>
    <property type="match status" value="1"/>
</dbReference>
<dbReference type="Gene3D" id="6.10.140.140">
    <property type="match status" value="1"/>
</dbReference>
<reference evidence="8" key="1">
    <citation type="submission" date="2025-08" db="UniProtKB">
        <authorList>
            <consortium name="RefSeq"/>
        </authorList>
    </citation>
    <scope>IDENTIFICATION</scope>
    <source>
        <tissue evidence="8">Liver</tissue>
    </source>
</reference>
<dbReference type="PROSITE" id="PS50805">
    <property type="entry name" value="KRAB"/>
    <property type="match status" value="1"/>
</dbReference>
<evidence type="ECO:0000313" key="7">
    <source>
        <dbReference type="Proteomes" id="UP000886700"/>
    </source>
</evidence>
<dbReference type="RefSeq" id="XP_040589727.1">
    <property type="nucleotide sequence ID" value="XM_040733793.1"/>
</dbReference>
<evidence type="ECO:0000256" key="4">
    <source>
        <dbReference type="ARBA" id="ARBA00022771"/>
    </source>
</evidence>
<evidence type="ECO:0000256" key="1">
    <source>
        <dbReference type="ARBA" id="ARBA00004123"/>
    </source>
</evidence>
<organism evidence="7 8">
    <name type="scientific">Mesocricetus auratus</name>
    <name type="common">Golden hamster</name>
    <dbReference type="NCBI Taxonomy" id="10036"/>
    <lineage>
        <taxon>Eukaryota</taxon>
        <taxon>Metazoa</taxon>
        <taxon>Chordata</taxon>
        <taxon>Craniata</taxon>
        <taxon>Vertebrata</taxon>
        <taxon>Euteleostomi</taxon>
        <taxon>Mammalia</taxon>
        <taxon>Eutheria</taxon>
        <taxon>Euarchontoglires</taxon>
        <taxon>Glires</taxon>
        <taxon>Rodentia</taxon>
        <taxon>Myomorpha</taxon>
        <taxon>Muroidea</taxon>
        <taxon>Cricetidae</taxon>
        <taxon>Cricetinae</taxon>
        <taxon>Mesocricetus</taxon>
    </lineage>
</organism>
<dbReference type="PANTHER" id="PTHR23234:SF10">
    <property type="entry name" value="RIKEN CDNA 6720489N17 GENE-RELATED"/>
    <property type="match status" value="1"/>
</dbReference>
<evidence type="ECO:0000313" key="8">
    <source>
        <dbReference type="RefSeq" id="XP_040589727.1"/>
    </source>
</evidence>
<proteinExistence type="predicted"/>
<dbReference type="SUPFAM" id="SSF109640">
    <property type="entry name" value="KRAB domain (Kruppel-associated box)"/>
    <property type="match status" value="1"/>
</dbReference>
<dbReference type="GeneID" id="121135278"/>
<dbReference type="InterPro" id="IPR036051">
    <property type="entry name" value="KRAB_dom_sf"/>
</dbReference>
<evidence type="ECO:0000256" key="3">
    <source>
        <dbReference type="ARBA" id="ARBA00022737"/>
    </source>
</evidence>
<sequence>MLQAWFYRRTSTSEIDCCAVSPAVGDDAVTYDDVHIGFTQEEWDFLDPSQKNLYKDVMLDTYRNLSAIGYSLDDHNIEEHCESSRRNRR</sequence>
<dbReference type="InterPro" id="IPR050758">
    <property type="entry name" value="Znf_C2H2-type"/>
</dbReference>
<feature type="domain" description="KRAB" evidence="6">
    <location>
        <begin position="29"/>
        <end position="89"/>
    </location>
</feature>
<keyword evidence="3" id="KW-0677">Repeat</keyword>
<dbReference type="SMART" id="SM00349">
    <property type="entry name" value="KRAB"/>
    <property type="match status" value="1"/>
</dbReference>
<dbReference type="CDD" id="cd07765">
    <property type="entry name" value="KRAB_A-box"/>
    <property type="match status" value="1"/>
</dbReference>
<dbReference type="InterPro" id="IPR001909">
    <property type="entry name" value="KRAB"/>
</dbReference>
<evidence type="ECO:0000256" key="5">
    <source>
        <dbReference type="ARBA" id="ARBA00022833"/>
    </source>
</evidence>
<name>A0ABM2WFZ5_MESAU</name>
<evidence type="ECO:0000256" key="2">
    <source>
        <dbReference type="ARBA" id="ARBA00022723"/>
    </source>
</evidence>
<keyword evidence="4" id="KW-0863">Zinc-finger</keyword>
<evidence type="ECO:0000259" key="6">
    <source>
        <dbReference type="PROSITE" id="PS50805"/>
    </source>
</evidence>
<keyword evidence="2" id="KW-0479">Metal-binding</keyword>
<protein>
    <submittedName>
        <fullName evidence="8">Zinc finger protein 431-like</fullName>
    </submittedName>
</protein>
<gene>
    <name evidence="8" type="primary">LOC121135278</name>
</gene>
<keyword evidence="5" id="KW-0862">Zinc</keyword>
<comment type="subcellular location">
    <subcellularLocation>
        <location evidence="1">Nucleus</location>
    </subcellularLocation>
</comment>
<dbReference type="Proteomes" id="UP000886700">
    <property type="component" value="Unplaced"/>
</dbReference>
<accession>A0ABM2WFZ5</accession>